<dbReference type="CDD" id="cd02064">
    <property type="entry name" value="FAD_synthetase_N"/>
    <property type="match status" value="1"/>
</dbReference>
<dbReference type="PANTHER" id="PTHR22749">
    <property type="entry name" value="RIBOFLAVIN KINASE/FMN ADENYLYLTRANSFERASE"/>
    <property type="match status" value="1"/>
</dbReference>
<dbReference type="GO" id="GO:0008531">
    <property type="term" value="F:riboflavin kinase activity"/>
    <property type="evidence" value="ECO:0007669"/>
    <property type="project" value="UniProtKB-EC"/>
</dbReference>
<accession>A0ABW4BQE7</accession>
<dbReference type="InterPro" id="IPR015864">
    <property type="entry name" value="FAD_synthase"/>
</dbReference>
<dbReference type="Proteomes" id="UP001597191">
    <property type="component" value="Unassembled WGS sequence"/>
</dbReference>
<keyword evidence="17" id="KW-1185">Reference proteome</keyword>
<keyword evidence="3 14" id="KW-0285">Flavoprotein</keyword>
<dbReference type="Pfam" id="PF06574">
    <property type="entry name" value="FAD_syn"/>
    <property type="match status" value="1"/>
</dbReference>
<evidence type="ECO:0000313" key="16">
    <source>
        <dbReference type="EMBL" id="MFD1411197.1"/>
    </source>
</evidence>
<evidence type="ECO:0000256" key="13">
    <source>
        <dbReference type="ARBA" id="ARBA00049494"/>
    </source>
</evidence>
<comment type="caution">
    <text evidence="16">The sequence shown here is derived from an EMBL/GenBank/DDBJ whole genome shotgun (WGS) entry which is preliminary data.</text>
</comment>
<dbReference type="EC" id="2.7.1.26" evidence="14"/>
<dbReference type="InterPro" id="IPR023465">
    <property type="entry name" value="Riboflavin_kinase_dom_sf"/>
</dbReference>
<evidence type="ECO:0000256" key="3">
    <source>
        <dbReference type="ARBA" id="ARBA00022630"/>
    </source>
</evidence>
<keyword evidence="4 14" id="KW-0288">FMN</keyword>
<evidence type="ECO:0000256" key="6">
    <source>
        <dbReference type="ARBA" id="ARBA00022695"/>
    </source>
</evidence>
<dbReference type="SUPFAM" id="SSF82114">
    <property type="entry name" value="Riboflavin kinase-like"/>
    <property type="match status" value="1"/>
</dbReference>
<comment type="catalytic activity">
    <reaction evidence="13 14">
        <text>FMN + ATP + H(+) = FAD + diphosphate</text>
        <dbReference type="Rhea" id="RHEA:17237"/>
        <dbReference type="ChEBI" id="CHEBI:15378"/>
        <dbReference type="ChEBI" id="CHEBI:30616"/>
        <dbReference type="ChEBI" id="CHEBI:33019"/>
        <dbReference type="ChEBI" id="CHEBI:57692"/>
        <dbReference type="ChEBI" id="CHEBI:58210"/>
        <dbReference type="EC" id="2.7.7.2"/>
    </reaction>
</comment>
<evidence type="ECO:0000256" key="4">
    <source>
        <dbReference type="ARBA" id="ARBA00022643"/>
    </source>
</evidence>
<organism evidence="16 17">
    <name type="scientific">Lapidilactobacillus gannanensis</name>
    <dbReference type="NCBI Taxonomy" id="2486002"/>
    <lineage>
        <taxon>Bacteria</taxon>
        <taxon>Bacillati</taxon>
        <taxon>Bacillota</taxon>
        <taxon>Bacilli</taxon>
        <taxon>Lactobacillales</taxon>
        <taxon>Lactobacillaceae</taxon>
        <taxon>Lapidilactobacillus</taxon>
    </lineage>
</organism>
<comment type="similarity">
    <text evidence="14">Belongs to the ribF family.</text>
</comment>
<dbReference type="RefSeq" id="WP_125648670.1">
    <property type="nucleotide sequence ID" value="NZ_JBHTOH010000037.1"/>
</dbReference>
<sequence>MQVIQLKYPINLVSTNSAAKVMALGFFDGVHRGHQAVIKRAVKIGREKQLPVAVMTFNLYPGIVFNKVKASEFTYLSTITRKAELMAELGVDILYVVDFTQAVASLQPQDFVDKFLVALGVKVAVAGFDYTYGRPIERANMAALPGYAQERFTVVTVAEQTYQDHKISSTAIRTALTAGQVDFADQLLGYPYQTQGVVVHGEARGRELGYPTANIQPTDNQRWPGIGIYATALQVAGKWYPAMTSVGRNVTFGDHRPVTVEVNILDFNQDIYEQTVNLRWYHYLRGEVKFTSAAGLIAQLQQDEQDTRDYFATQPIEKEANYDRT</sequence>
<evidence type="ECO:0000256" key="12">
    <source>
        <dbReference type="ARBA" id="ARBA00047880"/>
    </source>
</evidence>
<evidence type="ECO:0000256" key="1">
    <source>
        <dbReference type="ARBA" id="ARBA00004726"/>
    </source>
</evidence>
<evidence type="ECO:0000313" key="17">
    <source>
        <dbReference type="Proteomes" id="UP001597191"/>
    </source>
</evidence>
<keyword evidence="8 14" id="KW-0418">Kinase</keyword>
<evidence type="ECO:0000256" key="8">
    <source>
        <dbReference type="ARBA" id="ARBA00022777"/>
    </source>
</evidence>
<dbReference type="InterPro" id="IPR015865">
    <property type="entry name" value="Riboflavin_kinase_bac/euk"/>
</dbReference>
<keyword evidence="10 14" id="KW-0067">ATP-binding</keyword>
<proteinExistence type="inferred from homology"/>
<protein>
    <recommendedName>
        <fullName evidence="14">Riboflavin biosynthesis protein</fullName>
    </recommendedName>
    <domain>
        <recommendedName>
            <fullName evidence="14">Riboflavin kinase</fullName>
            <ecNumber evidence="14">2.7.1.26</ecNumber>
        </recommendedName>
        <alternativeName>
            <fullName evidence="14">Flavokinase</fullName>
        </alternativeName>
    </domain>
    <domain>
        <recommendedName>
            <fullName evidence="14">FMN adenylyltransferase</fullName>
            <ecNumber evidence="14">2.7.7.2</ecNumber>
        </recommendedName>
        <alternativeName>
            <fullName evidence="14">FAD pyrophosphorylase</fullName>
        </alternativeName>
        <alternativeName>
            <fullName evidence="14">FAD synthase</fullName>
        </alternativeName>
    </domain>
</protein>
<dbReference type="EC" id="2.7.7.2" evidence="14"/>
<keyword evidence="6 14" id="KW-0548">Nucleotidyltransferase</keyword>
<dbReference type="PANTHER" id="PTHR22749:SF6">
    <property type="entry name" value="RIBOFLAVIN KINASE"/>
    <property type="match status" value="1"/>
</dbReference>
<dbReference type="Gene3D" id="2.40.30.30">
    <property type="entry name" value="Riboflavin kinase-like"/>
    <property type="match status" value="1"/>
</dbReference>
<keyword evidence="5 14" id="KW-0808">Transferase</keyword>
<name>A0ABW4BQE7_9LACO</name>
<keyword evidence="11" id="KW-0511">Multifunctional enzyme</keyword>
<keyword evidence="9 14" id="KW-0274">FAD</keyword>
<keyword evidence="7 14" id="KW-0547">Nucleotide-binding</keyword>
<dbReference type="Gene3D" id="3.40.50.620">
    <property type="entry name" value="HUPs"/>
    <property type="match status" value="1"/>
</dbReference>
<dbReference type="InterPro" id="IPR002606">
    <property type="entry name" value="Riboflavin_kinase_bac"/>
</dbReference>
<feature type="domain" description="Riboflavin kinase" evidence="15">
    <location>
        <begin position="187"/>
        <end position="312"/>
    </location>
</feature>
<evidence type="ECO:0000256" key="9">
    <source>
        <dbReference type="ARBA" id="ARBA00022827"/>
    </source>
</evidence>
<gene>
    <name evidence="16" type="primary">ribF</name>
    <name evidence="16" type="ORF">ACFQ4R_06235</name>
</gene>
<comment type="catalytic activity">
    <reaction evidence="12 14">
        <text>riboflavin + ATP = FMN + ADP + H(+)</text>
        <dbReference type="Rhea" id="RHEA:14357"/>
        <dbReference type="ChEBI" id="CHEBI:15378"/>
        <dbReference type="ChEBI" id="CHEBI:30616"/>
        <dbReference type="ChEBI" id="CHEBI:57986"/>
        <dbReference type="ChEBI" id="CHEBI:58210"/>
        <dbReference type="ChEBI" id="CHEBI:456216"/>
        <dbReference type="EC" id="2.7.1.26"/>
    </reaction>
</comment>
<dbReference type="GO" id="GO:0003919">
    <property type="term" value="F:FMN adenylyltransferase activity"/>
    <property type="evidence" value="ECO:0007669"/>
    <property type="project" value="UniProtKB-EC"/>
</dbReference>
<evidence type="ECO:0000256" key="14">
    <source>
        <dbReference type="PIRNR" id="PIRNR004491"/>
    </source>
</evidence>
<reference evidence="17" key="1">
    <citation type="journal article" date="2019" name="Int. J. Syst. Evol. Microbiol.">
        <title>The Global Catalogue of Microorganisms (GCM) 10K type strain sequencing project: providing services to taxonomists for standard genome sequencing and annotation.</title>
        <authorList>
            <consortium name="The Broad Institute Genomics Platform"/>
            <consortium name="The Broad Institute Genome Sequencing Center for Infectious Disease"/>
            <person name="Wu L."/>
            <person name="Ma J."/>
        </authorList>
    </citation>
    <scope>NUCLEOTIDE SEQUENCE [LARGE SCALE GENOMIC DNA]</scope>
    <source>
        <strain evidence="17">CCM 8937</strain>
    </source>
</reference>
<dbReference type="Pfam" id="PF01687">
    <property type="entry name" value="Flavokinase"/>
    <property type="match status" value="1"/>
</dbReference>
<dbReference type="SMART" id="SM00904">
    <property type="entry name" value="Flavokinase"/>
    <property type="match status" value="1"/>
</dbReference>
<dbReference type="PIRSF" id="PIRSF004491">
    <property type="entry name" value="FAD_Synth"/>
    <property type="match status" value="1"/>
</dbReference>
<evidence type="ECO:0000256" key="11">
    <source>
        <dbReference type="ARBA" id="ARBA00023268"/>
    </source>
</evidence>
<evidence type="ECO:0000256" key="5">
    <source>
        <dbReference type="ARBA" id="ARBA00022679"/>
    </source>
</evidence>
<evidence type="ECO:0000256" key="2">
    <source>
        <dbReference type="ARBA" id="ARBA00005201"/>
    </source>
</evidence>
<dbReference type="SUPFAM" id="SSF52374">
    <property type="entry name" value="Nucleotidylyl transferase"/>
    <property type="match status" value="1"/>
</dbReference>
<evidence type="ECO:0000256" key="7">
    <source>
        <dbReference type="ARBA" id="ARBA00022741"/>
    </source>
</evidence>
<dbReference type="EMBL" id="JBHTOH010000037">
    <property type="protein sequence ID" value="MFD1411197.1"/>
    <property type="molecule type" value="Genomic_DNA"/>
</dbReference>
<comment type="pathway">
    <text evidence="1 14">Cofactor biosynthesis; FAD biosynthesis; FAD from FMN: step 1/1.</text>
</comment>
<comment type="pathway">
    <text evidence="2 14">Cofactor biosynthesis; FMN biosynthesis; FMN from riboflavin (ATP route): step 1/1.</text>
</comment>
<evidence type="ECO:0000256" key="10">
    <source>
        <dbReference type="ARBA" id="ARBA00022840"/>
    </source>
</evidence>
<dbReference type="InterPro" id="IPR023468">
    <property type="entry name" value="Riboflavin_kinase"/>
</dbReference>
<dbReference type="InterPro" id="IPR014729">
    <property type="entry name" value="Rossmann-like_a/b/a_fold"/>
</dbReference>
<evidence type="ECO:0000259" key="15">
    <source>
        <dbReference type="SMART" id="SM00904"/>
    </source>
</evidence>
<dbReference type="NCBIfam" id="TIGR00083">
    <property type="entry name" value="ribF"/>
    <property type="match status" value="1"/>
</dbReference>